<gene>
    <name evidence="3" type="ORF">Azoinq_08425</name>
</gene>
<feature type="domain" description="Major facilitator superfamily (MFS) profile" evidence="2">
    <location>
        <begin position="49"/>
        <end position="425"/>
    </location>
</feature>
<feature type="transmembrane region" description="Helical" evidence="1">
    <location>
        <begin position="284"/>
        <end position="301"/>
    </location>
</feature>
<dbReference type="InterPro" id="IPR010645">
    <property type="entry name" value="MFS_4"/>
</dbReference>
<dbReference type="EMBL" id="CP064782">
    <property type="protein sequence ID" value="QWT47902.1"/>
    <property type="molecule type" value="Genomic_DNA"/>
</dbReference>
<feature type="transmembrane region" description="Helical" evidence="1">
    <location>
        <begin position="180"/>
        <end position="201"/>
    </location>
</feature>
<feature type="transmembrane region" description="Helical" evidence="1">
    <location>
        <begin position="313"/>
        <end position="332"/>
    </location>
</feature>
<feature type="transmembrane region" description="Helical" evidence="1">
    <location>
        <begin position="117"/>
        <end position="134"/>
    </location>
</feature>
<evidence type="ECO:0000313" key="3">
    <source>
        <dbReference type="EMBL" id="QWT47902.1"/>
    </source>
</evidence>
<sequence>MTASSSAPSSSASPYPAPAPDAGVVSPLSAVPLAVAPSQAAAPAPHRLRVIFAGVCALILTVGLARFAYTPMLPIMRAQAGLSYLAGGWLATFNYAGYIAGALLAASLSDLQRKYRLYRIGLVVAVASTAAMGLTDDLVLWAVLRFLSGFSSTAGLLIASGLVLNWLMGQGHRPELGLHFTGLGLGIVVSGLAVAAMVGRLSWEHQWLGLGLLGLLFFLPAWGWLPAPAPLGSGRAVAAPAPPSRRWMGLLIGAYFCAGFGYVVSATFIVAILEKLPLLAGKGGWVWVVVGLAAAPSCFVWDRLAARLGQIPALLLGYGLQVLSILLPVVSADPTLNLLSAMLYGGTFVGIVSLTLSLIGRCFPQNPAKAMARLTLSYGVAQIVAPAMAGYIAAATGSYQGALLVAAGVMGVGMVLLRRLGREPH</sequence>
<feature type="transmembrane region" description="Helical" evidence="1">
    <location>
        <begin position="338"/>
        <end position="359"/>
    </location>
</feature>
<organism evidence="3 4">
    <name type="scientific">Azospira inquinata</name>
    <dbReference type="NCBI Taxonomy" id="2785627"/>
    <lineage>
        <taxon>Bacteria</taxon>
        <taxon>Pseudomonadati</taxon>
        <taxon>Pseudomonadota</taxon>
        <taxon>Betaproteobacteria</taxon>
        <taxon>Rhodocyclales</taxon>
        <taxon>Rhodocyclaceae</taxon>
        <taxon>Azospira</taxon>
    </lineage>
</organism>
<keyword evidence="1" id="KW-1133">Transmembrane helix</keyword>
<dbReference type="RefSeq" id="WP_216130058.1">
    <property type="nucleotide sequence ID" value="NZ_CP064782.1"/>
</dbReference>
<dbReference type="PANTHER" id="PTHR23537">
    <property type="match status" value="1"/>
</dbReference>
<feature type="transmembrane region" description="Helical" evidence="1">
    <location>
        <begin position="371"/>
        <end position="393"/>
    </location>
</feature>
<dbReference type="Proteomes" id="UP000683428">
    <property type="component" value="Chromosome"/>
</dbReference>
<keyword evidence="1" id="KW-0472">Membrane</keyword>
<dbReference type="PANTHER" id="PTHR23537:SF1">
    <property type="entry name" value="SUGAR TRANSPORTER"/>
    <property type="match status" value="1"/>
</dbReference>
<dbReference type="GO" id="GO:0022857">
    <property type="term" value="F:transmembrane transporter activity"/>
    <property type="evidence" value="ECO:0007669"/>
    <property type="project" value="InterPro"/>
</dbReference>
<keyword evidence="4" id="KW-1185">Reference proteome</keyword>
<feature type="transmembrane region" description="Helical" evidence="1">
    <location>
        <begin position="247"/>
        <end position="272"/>
    </location>
</feature>
<evidence type="ECO:0000256" key="1">
    <source>
        <dbReference type="SAM" id="Phobius"/>
    </source>
</evidence>
<dbReference type="KEGG" id="aiq:Azoinq_08425"/>
<dbReference type="GO" id="GO:0005886">
    <property type="term" value="C:plasma membrane"/>
    <property type="evidence" value="ECO:0007669"/>
    <property type="project" value="TreeGrafter"/>
</dbReference>
<protein>
    <submittedName>
        <fullName evidence="3">YbfB/YjiJ family MFS transporter</fullName>
    </submittedName>
</protein>
<dbReference type="InterPro" id="IPR020846">
    <property type="entry name" value="MFS_dom"/>
</dbReference>
<evidence type="ECO:0000259" key="2">
    <source>
        <dbReference type="PROSITE" id="PS50850"/>
    </source>
</evidence>
<feature type="transmembrane region" description="Helical" evidence="1">
    <location>
        <begin position="207"/>
        <end position="227"/>
    </location>
</feature>
<keyword evidence="1" id="KW-0812">Transmembrane</keyword>
<feature type="transmembrane region" description="Helical" evidence="1">
    <location>
        <begin position="146"/>
        <end position="168"/>
    </location>
</feature>
<feature type="transmembrane region" description="Helical" evidence="1">
    <location>
        <begin position="81"/>
        <end position="105"/>
    </location>
</feature>
<dbReference type="PROSITE" id="PS50850">
    <property type="entry name" value="MFS"/>
    <property type="match status" value="1"/>
</dbReference>
<proteinExistence type="predicted"/>
<reference evidence="3" key="1">
    <citation type="submission" date="2020-11" db="EMBL/GenBank/DDBJ databases">
        <title>Azospira inquinata sp. nov.</title>
        <authorList>
            <person name="Moe W.M."/>
            <person name="Mikes M.C."/>
        </authorList>
    </citation>
    <scope>NUCLEOTIDE SEQUENCE</scope>
    <source>
        <strain evidence="3">Azo-3</strain>
    </source>
</reference>
<dbReference type="Pfam" id="PF06779">
    <property type="entry name" value="MFS_4"/>
    <property type="match status" value="1"/>
</dbReference>
<accession>A0A975SKB2</accession>
<feature type="transmembrane region" description="Helical" evidence="1">
    <location>
        <begin position="50"/>
        <end position="69"/>
    </location>
</feature>
<dbReference type="AlphaFoldDB" id="A0A975SKB2"/>
<name>A0A975SKB2_9RHOO</name>
<feature type="transmembrane region" description="Helical" evidence="1">
    <location>
        <begin position="399"/>
        <end position="417"/>
    </location>
</feature>
<evidence type="ECO:0000313" key="4">
    <source>
        <dbReference type="Proteomes" id="UP000683428"/>
    </source>
</evidence>